<dbReference type="PANTHER" id="PTHR23053">
    <property type="entry name" value="DLEC1 DELETED IN LUNG AND ESOPHAGEAL CANCER 1"/>
    <property type="match status" value="1"/>
</dbReference>
<dbReference type="GO" id="GO:1904158">
    <property type="term" value="P:axonemal central apparatus assembly"/>
    <property type="evidence" value="ECO:0007669"/>
    <property type="project" value="TreeGrafter"/>
</dbReference>
<sequence length="2060" mass="237115">MEDMQLIIHEIENLKIEPEECNVSCPPFGCPQEPCPGQFMNTKGCGFIDIKVSQNSSKYCSDKNKNLSLISTCQVPSTKPRYVQPESRVLPNSQSLVEICFPPVYTRNNSFIQNRQQYCSKSTPLNHLHQHHIFQSSHLNSISELTEISGAAKRIYTEEMTSLLEENFTYSNNHFSITPIKGKILPRSFTNVMVDFHPISVGNLMSTAYLEVTGRVERIPVKLGGVSKGPVIKFKNSIINIGDVFIFTAHNVQVSILIKNKRFTSKHEVTLLNDSPVSVKLSLTIPDGNEPPVTFESFTYSAPNLVSNPKEFFIEPQQFILNAQSSRNIIINFTPNIARESRTCLKVKFDGFDSTPVTLPIFFKSEAACLEIEPSSHVVKLCYINFPFTLHFTITNKSDIEGFAYNKKESSKNSAIFYSMSRKLWYLKPNESKCSSVTLIATKYGRQSIEIPIMTFGSLYPQTLTISYNCRGATVLSIPSELDWGEVQLLEKKSMSFKLVNYSPASAYFEAIISNKKSPWSLSTTSGEINPLKSENITVTIFIREGKQLFNSIYVLVLNSLTVTIALKASGVGSPIIIDPNIFPTFDMGCFFNKQKNCLSLMVTNEGTQLQKIFFSSIEIKIMESDEPITRRKKFLVEPFLVDLLPQNKQKIKCMVYSEKLGNISEEWWIYSLLPGQKMYELIGKSLFSAKFIKPLINFNKNKLSFFINIGYNSEESSEKLIDEIEVTNTSELSLQAHVSIRAPFSLLTDKNLYTQNIAVNFCHNLTRKIQICFIPLSDSQYSSKIYRDSLKFEYEYPKVDEIECEAVIIYPNIIIDPDSFQFHLILGSIVEKEITLINEGPVTAYYKFYWANENIEYLKIKSVSLTSVDSPTKLTTDEMDLENGFQIFKRKLSEERIDNFIKLLPIDGFVPPFSKKLVTCTFYTQDPLLIKAELRCQVLKGPLISINVEARADTVRYHLSTKNINFGNKLIFQYHSEKFTLKNICNIQIDYKLYIVPEESENPTRIFSINPKKGFIKSGETALITLQYKPIIPGYIEEFFYLEIENLSPVKISMQCHGIFPQVYLPLPRANNDNLTCEEYCALQYFEDLNNNGELNNKESSSKIISETDLSRLTSNGWHVVNCCELSQIVDIKMFIERHFATEFIKKNHALLNDYIATYVLNLGYIVTDQLTSHSLRILNYSPCKLFLQMKQPKSQKYLSKYGITIKFENRILKPAEFYIFEISINPSSKIFLDKTGEIRREIFIEVADGCTVSILITGVITSPSLKTNTNYINFENIFIGECKESQLLIENDGFIDCRWRIKLFDEDKMSNSFYLIETEGITSPKQYIMINIRFKPHKSGSHATDLIIFIEQSCESIKIKLIGRGVERKLNISETSIDFFANLRGSSKEHIFYVENPNVFPIEFYWEHLDKISNQENKIILALLTYYQANEIFLPIAKIAAQLPPKLYEFYYYLVDNAKKRNIKKEINNLSEEFDNKNNSCITSEDKDLKKSIFCDETESLIYSFINILHNQDDFWKTRKDPIKEINDDCYKLMNKKICIVFYGAPFTSYQETACRAARKINLPLLNLNTVITEFIALKKSPSAIKIKEIIYQKYEGLLATVKGQLENFEFTTKINNSTEKIYNEEIKINGLKNEYLFNFSKPKINDLIDSLQTIPSIEELHSMDPFSCLEYKIEGINLIESIIDCKKKLIDKSNVKNRKRRSKCKNEETFLDIDLNLFKEILKEIFKSDNFRKGFVLQTLANNFIKNQVEIFSLIISHSSINFLFFVTFNNSLELYERKLMENLTEIGEKNKTLDSNNKTNNHEFEDQSVVTEKNLDPIIKTVEQNCSEKYFAVNKKDRKSELNICSKQESKRKLKSPKSQSLCEPISFELSDKEDGIKKKKKSKSVIKAFNIYNSNLKSMLRIMDDWMSASDMNDVHRWHAKFSDPWDPRIYDLIINQLESDFVNKLSAEQIRGPNLNSKFYRVLTKTQQRKLSNSDDQVFKLYSLPNFSTKDMSGTQVENVEPRSAMQPGKVKYFKIVFNPENIGTFRREFFLSVIGNAKTYSISLNGIVNNPIL</sequence>
<name>A0A8J5UYW2_9HYME</name>
<evidence type="ECO:0000259" key="5">
    <source>
        <dbReference type="Pfam" id="PF22544"/>
    </source>
</evidence>
<keyword evidence="3" id="KW-0963">Cytoplasm</keyword>
<evidence type="ECO:0000256" key="2">
    <source>
        <dbReference type="ARBA" id="ARBA00004496"/>
    </source>
</evidence>
<dbReference type="OrthoDB" id="7610565at2759"/>
<protein>
    <recommendedName>
        <fullName evidence="5">HYDIN/VesB/CFA65-like Ig-like domain-containing protein</fullName>
    </recommendedName>
</protein>
<reference evidence="6" key="1">
    <citation type="submission" date="2020-03" db="EMBL/GenBank/DDBJ databases">
        <authorList>
            <person name="Chebbi M.A."/>
            <person name="Drezen J.M."/>
        </authorList>
    </citation>
    <scope>NUCLEOTIDE SEQUENCE</scope>
    <source>
        <tissue evidence="6">Whole body</tissue>
    </source>
</reference>
<accession>A0A8J5UYW2</accession>
<organism evidence="6 7">
    <name type="scientific">Cotesia typhae</name>
    <dbReference type="NCBI Taxonomy" id="2053667"/>
    <lineage>
        <taxon>Eukaryota</taxon>
        <taxon>Metazoa</taxon>
        <taxon>Ecdysozoa</taxon>
        <taxon>Arthropoda</taxon>
        <taxon>Hexapoda</taxon>
        <taxon>Insecta</taxon>
        <taxon>Pterygota</taxon>
        <taxon>Neoptera</taxon>
        <taxon>Endopterygota</taxon>
        <taxon>Hymenoptera</taxon>
        <taxon>Apocrita</taxon>
        <taxon>Ichneumonoidea</taxon>
        <taxon>Braconidae</taxon>
        <taxon>Microgastrinae</taxon>
        <taxon>Cotesia</taxon>
    </lineage>
</organism>
<feature type="domain" description="HYDIN/VesB/CFA65-like Ig-like" evidence="5">
    <location>
        <begin position="1265"/>
        <end position="1365"/>
    </location>
</feature>
<dbReference type="EMBL" id="JAAOIC020000002">
    <property type="protein sequence ID" value="KAG8042450.1"/>
    <property type="molecule type" value="Genomic_DNA"/>
</dbReference>
<comment type="caution">
    <text evidence="6">The sequence shown here is derived from an EMBL/GenBank/DDBJ whole genome shotgun (WGS) entry which is preliminary data.</text>
</comment>
<dbReference type="PANTHER" id="PTHR23053:SF0">
    <property type="entry name" value="HYDROCEPHALUS-INDUCING PROTEIN HOMOLOG"/>
    <property type="match status" value="1"/>
</dbReference>
<dbReference type="InterPro" id="IPR033305">
    <property type="entry name" value="Hydin-like"/>
</dbReference>
<proteinExistence type="predicted"/>
<comment type="subcellular location">
    <subcellularLocation>
        <location evidence="1">Cell projection</location>
    </subcellularLocation>
    <subcellularLocation>
        <location evidence="2">Cytoplasm</location>
    </subcellularLocation>
</comment>
<evidence type="ECO:0000256" key="3">
    <source>
        <dbReference type="ARBA" id="ARBA00022490"/>
    </source>
</evidence>
<keyword evidence="7" id="KW-1185">Reference proteome</keyword>
<keyword evidence="4" id="KW-0966">Cell projection</keyword>
<dbReference type="InterPro" id="IPR053879">
    <property type="entry name" value="HYDIN_VesB_CFA65-like_Ig"/>
</dbReference>
<dbReference type="Proteomes" id="UP000729913">
    <property type="component" value="Unassembled WGS sequence"/>
</dbReference>
<gene>
    <name evidence="6" type="ORF">G9C98_005084</name>
</gene>
<reference evidence="6" key="2">
    <citation type="submission" date="2021-04" db="EMBL/GenBank/DDBJ databases">
        <title>Genome-wide patterns of bracovirus chromosomal integration into multiple host tissues during parasitism.</title>
        <authorList>
            <person name="Chebbi M.A.C."/>
        </authorList>
    </citation>
    <scope>NUCLEOTIDE SEQUENCE</scope>
    <source>
        <tissue evidence="6">Whole body</tissue>
    </source>
</reference>
<evidence type="ECO:0000256" key="4">
    <source>
        <dbReference type="ARBA" id="ARBA00023273"/>
    </source>
</evidence>
<dbReference type="Pfam" id="PF22544">
    <property type="entry name" value="HYDIN_VesB_CFA65-like_Ig"/>
    <property type="match status" value="2"/>
</dbReference>
<dbReference type="GO" id="GO:0005930">
    <property type="term" value="C:axoneme"/>
    <property type="evidence" value="ECO:0007669"/>
    <property type="project" value="TreeGrafter"/>
</dbReference>
<evidence type="ECO:0000313" key="7">
    <source>
        <dbReference type="Proteomes" id="UP000729913"/>
    </source>
</evidence>
<evidence type="ECO:0000313" key="6">
    <source>
        <dbReference type="EMBL" id="KAG8042450.1"/>
    </source>
</evidence>
<evidence type="ECO:0000256" key="1">
    <source>
        <dbReference type="ARBA" id="ARBA00004316"/>
    </source>
</evidence>
<dbReference type="GO" id="GO:0003341">
    <property type="term" value="P:cilium movement"/>
    <property type="evidence" value="ECO:0007669"/>
    <property type="project" value="TreeGrafter"/>
</dbReference>
<feature type="domain" description="HYDIN/VesB/CFA65-like Ig-like" evidence="5">
    <location>
        <begin position="959"/>
        <end position="1056"/>
    </location>
</feature>